<evidence type="ECO:0000256" key="9">
    <source>
        <dbReference type="ARBA" id="ARBA00022989"/>
    </source>
</evidence>
<evidence type="ECO:0000256" key="2">
    <source>
        <dbReference type="ARBA" id="ARBA00004906"/>
    </source>
</evidence>
<dbReference type="GO" id="GO:0016740">
    <property type="term" value="F:transferase activity"/>
    <property type="evidence" value="ECO:0007669"/>
    <property type="project" value="UniProtKB-KW"/>
</dbReference>
<evidence type="ECO:0000256" key="3">
    <source>
        <dbReference type="ARBA" id="ARBA00022679"/>
    </source>
</evidence>
<keyword evidence="13" id="KW-1185">Reference proteome</keyword>
<keyword evidence="4" id="KW-0812">Transmembrane</keyword>
<evidence type="ECO:0000313" key="12">
    <source>
        <dbReference type="EMBL" id="WOL13733.1"/>
    </source>
</evidence>
<proteinExistence type="inferred from homology"/>
<dbReference type="PANTHER" id="PTHR45768:SF18">
    <property type="entry name" value="RING-H2 FINGER PROTEIN ATL47-RELATED"/>
    <property type="match status" value="1"/>
</dbReference>
<keyword evidence="10" id="KW-0472">Membrane</keyword>
<comment type="subcellular location">
    <subcellularLocation>
        <location evidence="1">Membrane</location>
        <topology evidence="1">Single-pass membrane protein</topology>
    </subcellularLocation>
</comment>
<evidence type="ECO:0000313" key="13">
    <source>
        <dbReference type="Proteomes" id="UP001327560"/>
    </source>
</evidence>
<dbReference type="Proteomes" id="UP001327560">
    <property type="component" value="Chromosome 7"/>
</dbReference>
<protein>
    <submittedName>
        <fullName evidence="12">Uncharacterized protein</fullName>
    </submittedName>
</protein>
<keyword evidence="7" id="KW-0833">Ubl conjugation pathway</keyword>
<organism evidence="12 13">
    <name type="scientific">Canna indica</name>
    <name type="common">Indian-shot</name>
    <dbReference type="NCBI Taxonomy" id="4628"/>
    <lineage>
        <taxon>Eukaryota</taxon>
        <taxon>Viridiplantae</taxon>
        <taxon>Streptophyta</taxon>
        <taxon>Embryophyta</taxon>
        <taxon>Tracheophyta</taxon>
        <taxon>Spermatophyta</taxon>
        <taxon>Magnoliopsida</taxon>
        <taxon>Liliopsida</taxon>
        <taxon>Zingiberales</taxon>
        <taxon>Cannaceae</taxon>
        <taxon>Canna</taxon>
    </lineage>
</organism>
<accession>A0AAQ3KV92</accession>
<evidence type="ECO:0000256" key="4">
    <source>
        <dbReference type="ARBA" id="ARBA00022692"/>
    </source>
</evidence>
<comment type="similarity">
    <text evidence="11">Belongs to the RING-type zinc finger family. ATL subfamily.</text>
</comment>
<sequence length="157" mass="17255">MWLFSNSTCPLCRGSLYLQGDAASVENPVFDFGDSREEEDDEEAAREATTAAKEGSLDPDKRVFLVRLGKFKSLGDGNGDNDGDEGGGVAISIGNARFDEGESSSSSLEAWRCFSMGSYQYVVTDANLQVAFKNCSAARWRMERKGSKRELYSKRGY</sequence>
<evidence type="ECO:0000256" key="11">
    <source>
        <dbReference type="ARBA" id="ARBA00024209"/>
    </source>
</evidence>
<dbReference type="GO" id="GO:0031625">
    <property type="term" value="F:ubiquitin protein ligase binding"/>
    <property type="evidence" value="ECO:0007669"/>
    <property type="project" value="TreeGrafter"/>
</dbReference>
<reference evidence="12 13" key="1">
    <citation type="submission" date="2023-10" db="EMBL/GenBank/DDBJ databases">
        <title>Chromosome-scale genome assembly provides insights into flower coloration mechanisms of Canna indica.</title>
        <authorList>
            <person name="Li C."/>
        </authorList>
    </citation>
    <scope>NUCLEOTIDE SEQUENCE [LARGE SCALE GENOMIC DNA]</scope>
    <source>
        <tissue evidence="12">Flower</tissue>
    </source>
</reference>
<evidence type="ECO:0000256" key="8">
    <source>
        <dbReference type="ARBA" id="ARBA00022833"/>
    </source>
</evidence>
<evidence type="ECO:0000256" key="1">
    <source>
        <dbReference type="ARBA" id="ARBA00004167"/>
    </source>
</evidence>
<dbReference type="GO" id="GO:0008270">
    <property type="term" value="F:zinc ion binding"/>
    <property type="evidence" value="ECO:0007669"/>
    <property type="project" value="UniProtKB-KW"/>
</dbReference>
<evidence type="ECO:0000256" key="6">
    <source>
        <dbReference type="ARBA" id="ARBA00022771"/>
    </source>
</evidence>
<keyword evidence="3" id="KW-0808">Transferase</keyword>
<keyword evidence="8" id="KW-0862">Zinc</keyword>
<gene>
    <name evidence="12" type="ORF">Cni_G22511</name>
</gene>
<dbReference type="AlphaFoldDB" id="A0AAQ3KV92"/>
<evidence type="ECO:0000256" key="10">
    <source>
        <dbReference type="ARBA" id="ARBA00023136"/>
    </source>
</evidence>
<dbReference type="PANTHER" id="PTHR45768">
    <property type="entry name" value="E3 UBIQUITIN-PROTEIN LIGASE RNF13-LIKE"/>
    <property type="match status" value="1"/>
</dbReference>
<dbReference type="EMBL" id="CP136896">
    <property type="protein sequence ID" value="WOL13733.1"/>
    <property type="molecule type" value="Genomic_DNA"/>
</dbReference>
<evidence type="ECO:0000256" key="5">
    <source>
        <dbReference type="ARBA" id="ARBA00022723"/>
    </source>
</evidence>
<dbReference type="GO" id="GO:0016020">
    <property type="term" value="C:membrane"/>
    <property type="evidence" value="ECO:0007669"/>
    <property type="project" value="UniProtKB-SubCell"/>
</dbReference>
<keyword evidence="6" id="KW-0863">Zinc-finger</keyword>
<evidence type="ECO:0000256" key="7">
    <source>
        <dbReference type="ARBA" id="ARBA00022786"/>
    </source>
</evidence>
<name>A0AAQ3KV92_9LILI</name>
<comment type="pathway">
    <text evidence="2">Protein modification; protein ubiquitination.</text>
</comment>
<keyword evidence="9" id="KW-1133">Transmembrane helix</keyword>
<keyword evidence="5" id="KW-0479">Metal-binding</keyword>